<evidence type="ECO:0000256" key="2">
    <source>
        <dbReference type="ARBA" id="ARBA00007090"/>
    </source>
</evidence>
<dbReference type="InterPro" id="IPR050396">
    <property type="entry name" value="Glycosyltr_51/Transpeptidase"/>
</dbReference>
<dbReference type="PANTHER" id="PTHR32282:SF33">
    <property type="entry name" value="PEPTIDOGLYCAN GLYCOSYLTRANSFERASE"/>
    <property type="match status" value="1"/>
</dbReference>
<evidence type="ECO:0000256" key="1">
    <source>
        <dbReference type="ARBA" id="ARBA00004752"/>
    </source>
</evidence>
<evidence type="ECO:0000256" key="3">
    <source>
        <dbReference type="ARBA" id="ARBA00007739"/>
    </source>
</evidence>
<keyword evidence="4" id="KW-0121">Carboxypeptidase</keyword>
<dbReference type="RefSeq" id="WP_338689383.1">
    <property type="nucleotide sequence ID" value="NZ_AP024702.1"/>
</dbReference>
<organism evidence="14 15">
    <name type="scientific">Haloferula helveola</name>
    <dbReference type="NCBI Taxonomy" id="490095"/>
    <lineage>
        <taxon>Bacteria</taxon>
        <taxon>Pseudomonadati</taxon>
        <taxon>Verrucomicrobiota</taxon>
        <taxon>Verrucomicrobiia</taxon>
        <taxon>Verrucomicrobiales</taxon>
        <taxon>Verrucomicrobiaceae</taxon>
        <taxon>Haloferula</taxon>
    </lineage>
</organism>
<feature type="domain" description="Penicillin-binding protein transpeptidase" evidence="12">
    <location>
        <begin position="363"/>
        <end position="615"/>
    </location>
</feature>
<comment type="catalytic activity">
    <reaction evidence="11">
        <text>[GlcNAc-(1-&gt;4)-Mur2Ac(oyl-L-Ala-gamma-D-Glu-L-Lys-D-Ala-D-Ala)](n)-di-trans,octa-cis-undecaprenyl diphosphate + beta-D-GlcNAc-(1-&gt;4)-Mur2Ac(oyl-L-Ala-gamma-D-Glu-L-Lys-D-Ala-D-Ala)-di-trans,octa-cis-undecaprenyl diphosphate = [GlcNAc-(1-&gt;4)-Mur2Ac(oyl-L-Ala-gamma-D-Glu-L-Lys-D-Ala-D-Ala)](n+1)-di-trans,octa-cis-undecaprenyl diphosphate + di-trans,octa-cis-undecaprenyl diphosphate + H(+)</text>
        <dbReference type="Rhea" id="RHEA:23708"/>
        <dbReference type="Rhea" id="RHEA-COMP:9602"/>
        <dbReference type="Rhea" id="RHEA-COMP:9603"/>
        <dbReference type="ChEBI" id="CHEBI:15378"/>
        <dbReference type="ChEBI" id="CHEBI:58405"/>
        <dbReference type="ChEBI" id="CHEBI:60033"/>
        <dbReference type="ChEBI" id="CHEBI:78435"/>
        <dbReference type="EC" id="2.4.99.28"/>
    </reaction>
</comment>
<dbReference type="PANTHER" id="PTHR32282">
    <property type="entry name" value="BINDING PROTEIN TRANSPEPTIDASE, PUTATIVE-RELATED"/>
    <property type="match status" value="1"/>
</dbReference>
<keyword evidence="8" id="KW-0378">Hydrolase</keyword>
<dbReference type="Gene3D" id="3.40.710.10">
    <property type="entry name" value="DD-peptidase/beta-lactamase superfamily"/>
    <property type="match status" value="1"/>
</dbReference>
<keyword evidence="6" id="KW-0328">Glycosyltransferase</keyword>
<evidence type="ECO:0000259" key="13">
    <source>
        <dbReference type="Pfam" id="PF00912"/>
    </source>
</evidence>
<comment type="pathway">
    <text evidence="1">Cell wall biogenesis; peptidoglycan biosynthesis.</text>
</comment>
<name>A0ABM7RAF6_9BACT</name>
<dbReference type="SUPFAM" id="SSF56601">
    <property type="entry name" value="beta-lactamase/transpeptidase-like"/>
    <property type="match status" value="1"/>
</dbReference>
<evidence type="ECO:0000313" key="15">
    <source>
        <dbReference type="Proteomes" id="UP001374893"/>
    </source>
</evidence>
<feature type="domain" description="Glycosyl transferase family 51" evidence="13">
    <location>
        <begin position="77"/>
        <end position="256"/>
    </location>
</feature>
<evidence type="ECO:0000259" key="12">
    <source>
        <dbReference type="Pfam" id="PF00905"/>
    </source>
</evidence>
<evidence type="ECO:0000313" key="14">
    <source>
        <dbReference type="EMBL" id="BCX47272.1"/>
    </source>
</evidence>
<dbReference type="SUPFAM" id="SSF53955">
    <property type="entry name" value="Lysozyme-like"/>
    <property type="match status" value="1"/>
</dbReference>
<evidence type="ECO:0000256" key="8">
    <source>
        <dbReference type="ARBA" id="ARBA00022801"/>
    </source>
</evidence>
<dbReference type="Gene3D" id="1.10.3810.10">
    <property type="entry name" value="Biosynthetic peptidoglycan transglycosylase-like"/>
    <property type="match status" value="1"/>
</dbReference>
<keyword evidence="9" id="KW-0511">Multifunctional enzyme</keyword>
<dbReference type="EMBL" id="AP024702">
    <property type="protein sequence ID" value="BCX47272.1"/>
    <property type="molecule type" value="Genomic_DNA"/>
</dbReference>
<dbReference type="Proteomes" id="UP001374893">
    <property type="component" value="Chromosome"/>
</dbReference>
<dbReference type="InterPro" id="IPR001264">
    <property type="entry name" value="Glyco_trans_51"/>
</dbReference>
<evidence type="ECO:0000256" key="4">
    <source>
        <dbReference type="ARBA" id="ARBA00022645"/>
    </source>
</evidence>
<evidence type="ECO:0000256" key="6">
    <source>
        <dbReference type="ARBA" id="ARBA00022676"/>
    </source>
</evidence>
<keyword evidence="7" id="KW-0808">Transferase</keyword>
<dbReference type="EC" id="2.4.99.28" evidence="10"/>
<evidence type="ECO:0000256" key="9">
    <source>
        <dbReference type="ARBA" id="ARBA00023268"/>
    </source>
</evidence>
<dbReference type="InterPro" id="IPR012338">
    <property type="entry name" value="Beta-lactam/transpept-like"/>
</dbReference>
<evidence type="ECO:0000256" key="11">
    <source>
        <dbReference type="ARBA" id="ARBA00049902"/>
    </source>
</evidence>
<reference evidence="14 15" key="1">
    <citation type="submission" date="2021-06" db="EMBL/GenBank/DDBJ databases">
        <title>Complete genome of Haloferula helveola possessing various polysaccharide degrading enzymes.</title>
        <authorList>
            <person name="Takami H."/>
            <person name="Huang C."/>
            <person name="Hamasaki K."/>
        </authorList>
    </citation>
    <scope>NUCLEOTIDE SEQUENCE [LARGE SCALE GENOMIC DNA]</scope>
    <source>
        <strain evidence="14 15">CN-1</strain>
    </source>
</reference>
<keyword evidence="15" id="KW-1185">Reference proteome</keyword>
<dbReference type="Pfam" id="PF00912">
    <property type="entry name" value="Transgly"/>
    <property type="match status" value="1"/>
</dbReference>
<evidence type="ECO:0000256" key="10">
    <source>
        <dbReference type="ARBA" id="ARBA00044770"/>
    </source>
</evidence>
<comment type="similarity">
    <text evidence="2">In the C-terminal section; belongs to the transpeptidase family.</text>
</comment>
<keyword evidence="5" id="KW-0645">Protease</keyword>
<dbReference type="InterPro" id="IPR023346">
    <property type="entry name" value="Lysozyme-like_dom_sf"/>
</dbReference>
<proteinExistence type="inferred from homology"/>
<dbReference type="Pfam" id="PF00905">
    <property type="entry name" value="Transpeptidase"/>
    <property type="match status" value="1"/>
</dbReference>
<comment type="similarity">
    <text evidence="3">In the N-terminal section; belongs to the glycosyltransferase 51 family.</text>
</comment>
<accession>A0ABM7RAF6</accession>
<evidence type="ECO:0000256" key="5">
    <source>
        <dbReference type="ARBA" id="ARBA00022670"/>
    </source>
</evidence>
<gene>
    <name evidence="14" type="ORF">HAHE_11800</name>
</gene>
<dbReference type="InterPro" id="IPR001460">
    <property type="entry name" value="PCN-bd_Tpept"/>
</dbReference>
<evidence type="ECO:0000256" key="7">
    <source>
        <dbReference type="ARBA" id="ARBA00022679"/>
    </source>
</evidence>
<dbReference type="InterPro" id="IPR036950">
    <property type="entry name" value="PBP_transglycosylase"/>
</dbReference>
<protein>
    <recommendedName>
        <fullName evidence="10">peptidoglycan glycosyltransferase</fullName>
        <ecNumber evidence="10">2.4.99.28</ecNumber>
    </recommendedName>
</protein>
<sequence length="810" mass="88615">MVKGEQSRRNKRKKKRFYKFKRFWLTLLLLGLITGGIAYVAAERYTREYRERAETYDLDKINEVEVPSIILGRDGGEIGRIFVQNRSVITVAEIPENFIDALRAGEDKRFYKHEGLDYIGIIRAAKDWVSEREAVSGASTITQQLARGAYALEAERHERGESGIERKLVEAFLAMRIEKRYSKPEILEFYLNRIYFGSGYYGIRSASLGYFGKEPKDLSDLECATIVGLIKNPTGLSPLNDKDACLVARNMVVKRMANLGAISEAEAARLAAKPIELNPKPLRRGTTHVYERIADEIRKLLGEEGLAAGGLVIRTSIDSRIQRTAESKLETALKKAEAHPGYKHPKHGEVAKGSEAAKEYLQGAVLMVDHNTGGVIAHVGGRDYAEVPFDVIELGRRPLGTAFHPILYSAALEAGMTPATPVEDEPMDNRAVMVGGREGILGEWGMETTTPRYEGNVTLRRALEASKIAASVRVANEVGLGKVVEQSRAFGLPMPEDVELLPRLALGWESASLKQAVRAYAAFARGGTTGPNRVWYVDSIRDADGTVRFERPPLKAETARAVSDATAFQVHSILQGGMQRGSAAGLLETLDEVPFNGAGKPGTTHDFSDNWFLGYNGRVTCGVWVGFLDAGRSIYEGAFARDLAMPVWAATMNAAGKDFGGRSIPQPISVVEAEVCRVSGELSTPYCYESVEEPGTGQLRSRPAGIREYFRKGTEKLPFCSVHSGSAPVNPGRGAVDLTTLAVIDTSPVRPKEPTLIGDDPYHSVHINAENAPKGRIRGGSTNVLDSFDLNDALDGVTLPPPRRLEISPE</sequence>